<protein>
    <recommendedName>
        <fullName evidence="3">ArsR family transcriptional regulator</fullName>
    </recommendedName>
</protein>
<dbReference type="EMBL" id="CAADGD010000004">
    <property type="protein sequence ID" value="VFK68627.1"/>
    <property type="molecule type" value="Genomic_DNA"/>
</dbReference>
<evidence type="ECO:0000313" key="2">
    <source>
        <dbReference type="EMBL" id="VFK68627.1"/>
    </source>
</evidence>
<evidence type="ECO:0008006" key="3">
    <source>
        <dbReference type="Google" id="ProtNLM"/>
    </source>
</evidence>
<accession>A0A450ZYS5</accession>
<gene>
    <name evidence="1" type="ORF">BECKUNK1418G_GA0071005_100546</name>
    <name evidence="2" type="ORF">BECKUNK1418H_GA0071006_100446</name>
</gene>
<dbReference type="EMBL" id="CAADFZ010000005">
    <property type="protein sequence ID" value="VFK58907.1"/>
    <property type="molecule type" value="Genomic_DNA"/>
</dbReference>
<name>A0A450ZYS5_9GAMM</name>
<dbReference type="AlphaFoldDB" id="A0A450ZYS5"/>
<reference evidence="1" key="1">
    <citation type="submission" date="2019-02" db="EMBL/GenBank/DDBJ databases">
        <authorList>
            <person name="Gruber-Vodicka R. H."/>
            <person name="Seah K. B. B."/>
        </authorList>
    </citation>
    <scope>NUCLEOTIDE SEQUENCE</scope>
    <source>
        <strain evidence="2">BECK_BY19</strain>
        <strain evidence="1">BECK_BY8</strain>
    </source>
</reference>
<sequence length="102" mass="11462">MQEIATDYNNMLKANRRLAILRHLLNSPEEMDNDGGIRKMLNEGGDPINRAQLQAELIDLHHHRLLINRIKVPGTNLHVNLLSERGRDVASGDATHPALLSE</sequence>
<organism evidence="1">
    <name type="scientific">Candidatus Kentrum sp. UNK</name>
    <dbReference type="NCBI Taxonomy" id="2126344"/>
    <lineage>
        <taxon>Bacteria</taxon>
        <taxon>Pseudomonadati</taxon>
        <taxon>Pseudomonadota</taxon>
        <taxon>Gammaproteobacteria</taxon>
        <taxon>Candidatus Kentrum</taxon>
    </lineage>
</organism>
<evidence type="ECO:0000313" key="1">
    <source>
        <dbReference type="EMBL" id="VFK58907.1"/>
    </source>
</evidence>
<proteinExistence type="predicted"/>